<feature type="compositionally biased region" description="Basic and acidic residues" evidence="1">
    <location>
        <begin position="158"/>
        <end position="187"/>
    </location>
</feature>
<feature type="compositionally biased region" description="Gly residues" evidence="1">
    <location>
        <begin position="111"/>
        <end position="120"/>
    </location>
</feature>
<gene>
    <name evidence="2" type="ORF">Tco_0877131</name>
</gene>
<organism evidence="2 3">
    <name type="scientific">Tanacetum coccineum</name>
    <dbReference type="NCBI Taxonomy" id="301880"/>
    <lineage>
        <taxon>Eukaryota</taxon>
        <taxon>Viridiplantae</taxon>
        <taxon>Streptophyta</taxon>
        <taxon>Embryophyta</taxon>
        <taxon>Tracheophyta</taxon>
        <taxon>Spermatophyta</taxon>
        <taxon>Magnoliopsida</taxon>
        <taxon>eudicotyledons</taxon>
        <taxon>Gunneridae</taxon>
        <taxon>Pentapetalae</taxon>
        <taxon>asterids</taxon>
        <taxon>campanulids</taxon>
        <taxon>Asterales</taxon>
        <taxon>Asteraceae</taxon>
        <taxon>Asteroideae</taxon>
        <taxon>Anthemideae</taxon>
        <taxon>Anthemidinae</taxon>
        <taxon>Tanacetum</taxon>
    </lineage>
</organism>
<evidence type="ECO:0000256" key="1">
    <source>
        <dbReference type="SAM" id="MobiDB-lite"/>
    </source>
</evidence>
<sequence>MGATWGEEGKAGRKRSREYSGRERQRGRRERGEAGRRGARRGREGGDGGQGWRRGVEERRVNEGGWESGRWARPRRVGATEEVEEAMRRMESKFEEREGRNGSEARCVGGSYWGGGGGCAVGEFHVMRSRWEYREPVGDRRKSARTGKRPSGDEPEDRGEGMRLAGDRDDGEGRRERREEQGREGGVKRGRGAGGADLGERGRGGPGSEHSEACGESGASRRFLRFFLLSVSAPLFRFLLPYRVPSVLEVRAQSSSFGRPYVARRVAHVRPPPAVSGRAPCITSHSCARPFSRRQSRMRVTGPQV</sequence>
<protein>
    <submittedName>
        <fullName evidence="2">Uncharacterized protein</fullName>
    </submittedName>
</protein>
<feature type="compositionally biased region" description="Basic and acidic residues" evidence="1">
    <location>
        <begin position="85"/>
        <end position="103"/>
    </location>
</feature>
<reference evidence="2" key="2">
    <citation type="submission" date="2022-01" db="EMBL/GenBank/DDBJ databases">
        <authorList>
            <person name="Yamashiro T."/>
            <person name="Shiraishi A."/>
            <person name="Satake H."/>
            <person name="Nakayama K."/>
        </authorList>
    </citation>
    <scope>NUCLEOTIDE SEQUENCE</scope>
</reference>
<accession>A0ABQ5BU94</accession>
<reference evidence="2" key="1">
    <citation type="journal article" date="2022" name="Int. J. Mol. Sci.">
        <title>Draft Genome of Tanacetum Coccineum: Genomic Comparison of Closely Related Tanacetum-Family Plants.</title>
        <authorList>
            <person name="Yamashiro T."/>
            <person name="Shiraishi A."/>
            <person name="Nakayama K."/>
            <person name="Satake H."/>
        </authorList>
    </citation>
    <scope>NUCLEOTIDE SEQUENCE</scope>
</reference>
<name>A0ABQ5BU94_9ASTR</name>
<evidence type="ECO:0000313" key="2">
    <source>
        <dbReference type="EMBL" id="GJT18425.1"/>
    </source>
</evidence>
<evidence type="ECO:0000313" key="3">
    <source>
        <dbReference type="Proteomes" id="UP001151760"/>
    </source>
</evidence>
<feature type="compositionally biased region" description="Basic and acidic residues" evidence="1">
    <location>
        <begin position="7"/>
        <end position="46"/>
    </location>
</feature>
<dbReference type="Proteomes" id="UP001151760">
    <property type="component" value="Unassembled WGS sequence"/>
</dbReference>
<feature type="region of interest" description="Disordered" evidence="1">
    <location>
        <begin position="1"/>
        <end position="215"/>
    </location>
</feature>
<comment type="caution">
    <text evidence="2">The sequence shown here is derived from an EMBL/GenBank/DDBJ whole genome shotgun (WGS) entry which is preliminary data.</text>
</comment>
<dbReference type="EMBL" id="BQNB010013636">
    <property type="protein sequence ID" value="GJT18425.1"/>
    <property type="molecule type" value="Genomic_DNA"/>
</dbReference>
<feature type="compositionally biased region" description="Basic and acidic residues" evidence="1">
    <location>
        <begin position="198"/>
        <end position="213"/>
    </location>
</feature>
<feature type="compositionally biased region" description="Basic and acidic residues" evidence="1">
    <location>
        <begin position="125"/>
        <end position="141"/>
    </location>
</feature>
<proteinExistence type="predicted"/>
<keyword evidence="3" id="KW-1185">Reference proteome</keyword>